<keyword evidence="7" id="KW-1133">Transmembrane helix</keyword>
<keyword evidence="7" id="KW-0472">Membrane</keyword>
<dbReference type="EMBL" id="NGAF01000011">
    <property type="protein sequence ID" value="OXR43059.1"/>
    <property type="molecule type" value="Genomic_DNA"/>
</dbReference>
<dbReference type="InterPro" id="IPR052173">
    <property type="entry name" value="Beta-lactam_resp_regulator"/>
</dbReference>
<keyword evidence="5 6" id="KW-0482">Metalloprotease</keyword>
<feature type="domain" description="Peptidase M48" evidence="8">
    <location>
        <begin position="157"/>
        <end position="207"/>
    </location>
</feature>
<dbReference type="Gene3D" id="3.30.2010.10">
    <property type="entry name" value="Metalloproteases ('zincins'), catalytic domain"/>
    <property type="match status" value="1"/>
</dbReference>
<keyword evidence="3 6" id="KW-0378">Hydrolase</keyword>
<feature type="transmembrane region" description="Helical" evidence="7">
    <location>
        <begin position="35"/>
        <end position="64"/>
    </location>
</feature>
<evidence type="ECO:0000256" key="5">
    <source>
        <dbReference type="ARBA" id="ARBA00023049"/>
    </source>
</evidence>
<dbReference type="Pfam" id="PF01435">
    <property type="entry name" value="Peptidase_M48"/>
    <property type="match status" value="1"/>
</dbReference>
<accession>A0A231H2I2</accession>
<reference evidence="9 10" key="1">
    <citation type="submission" date="2017-07" db="EMBL/GenBank/DDBJ databases">
        <title>First draft Genome Sequence of Nocardia cerradoensis isolated from human infection.</title>
        <authorList>
            <person name="Carrasco G."/>
        </authorList>
    </citation>
    <scope>NUCLEOTIDE SEQUENCE [LARGE SCALE GENOMIC DNA]</scope>
    <source>
        <strain evidence="9 10">CNM20130759</strain>
    </source>
</reference>
<gene>
    <name evidence="9" type="ORF">B7C42_04945</name>
</gene>
<evidence type="ECO:0000256" key="2">
    <source>
        <dbReference type="ARBA" id="ARBA00022723"/>
    </source>
</evidence>
<evidence type="ECO:0000313" key="9">
    <source>
        <dbReference type="EMBL" id="OXR43059.1"/>
    </source>
</evidence>
<comment type="cofactor">
    <cofactor evidence="6">
        <name>Zn(2+)</name>
        <dbReference type="ChEBI" id="CHEBI:29105"/>
    </cofactor>
    <text evidence="6">Binds 1 zinc ion per subunit.</text>
</comment>
<keyword evidence="4 6" id="KW-0862">Zinc</keyword>
<dbReference type="CDD" id="cd07326">
    <property type="entry name" value="M56_BlaR1_MecR1_like"/>
    <property type="match status" value="1"/>
</dbReference>
<evidence type="ECO:0000256" key="1">
    <source>
        <dbReference type="ARBA" id="ARBA00022670"/>
    </source>
</evidence>
<evidence type="ECO:0000256" key="4">
    <source>
        <dbReference type="ARBA" id="ARBA00022833"/>
    </source>
</evidence>
<evidence type="ECO:0000256" key="6">
    <source>
        <dbReference type="RuleBase" id="RU003983"/>
    </source>
</evidence>
<feature type="transmembrane region" description="Helical" evidence="7">
    <location>
        <begin position="6"/>
        <end position="23"/>
    </location>
</feature>
<dbReference type="GO" id="GO:0004222">
    <property type="term" value="F:metalloendopeptidase activity"/>
    <property type="evidence" value="ECO:0007669"/>
    <property type="project" value="InterPro"/>
</dbReference>
<dbReference type="AlphaFoldDB" id="A0A231H2I2"/>
<dbReference type="GO" id="GO:0006508">
    <property type="term" value="P:proteolysis"/>
    <property type="evidence" value="ECO:0007669"/>
    <property type="project" value="UniProtKB-KW"/>
</dbReference>
<feature type="transmembrane region" description="Helical" evidence="7">
    <location>
        <begin position="84"/>
        <end position="109"/>
    </location>
</feature>
<dbReference type="Proteomes" id="UP000215506">
    <property type="component" value="Unassembled WGS sequence"/>
</dbReference>
<keyword evidence="10" id="KW-1185">Reference proteome</keyword>
<keyword evidence="2" id="KW-0479">Metal-binding</keyword>
<evidence type="ECO:0000256" key="7">
    <source>
        <dbReference type="SAM" id="Phobius"/>
    </source>
</evidence>
<protein>
    <recommendedName>
        <fullName evidence="8">Peptidase M48 domain-containing protein</fullName>
    </recommendedName>
</protein>
<evidence type="ECO:0000259" key="8">
    <source>
        <dbReference type="Pfam" id="PF01435"/>
    </source>
</evidence>
<dbReference type="InterPro" id="IPR001915">
    <property type="entry name" value="Peptidase_M48"/>
</dbReference>
<dbReference type="RefSeq" id="WP_039777969.1">
    <property type="nucleotide sequence ID" value="NZ_JAAXOR010000001.1"/>
</dbReference>
<name>A0A231H2I2_9NOCA</name>
<dbReference type="GO" id="GO:0046872">
    <property type="term" value="F:metal ion binding"/>
    <property type="evidence" value="ECO:0007669"/>
    <property type="project" value="UniProtKB-KW"/>
</dbReference>
<keyword evidence="7" id="KW-0812">Transmembrane</keyword>
<dbReference type="PANTHER" id="PTHR34978:SF3">
    <property type="entry name" value="SLR0241 PROTEIN"/>
    <property type="match status" value="1"/>
</dbReference>
<sequence>MNATAPVFAGLALLLAGPVPALLSRATWPYRTPRAALVLWQAVALAAVLSAFGSGLAIASLLLVPGPDGRPTTSPTKEIDALGLGLWLIYVVVFALTLLVGARLIYASIRVGVHTRRRRARHRMLVDLLDQGGDPNHGDLIATSPLAGTRAADIRVLAAAEPIAYCLPGLRQRVVLSQGTFANLSKSELTAIVSHERSHLRARHDLVLEAFTAAHEAFPRVVRSKSALDSVKLLIELLADDSAVKVTGPTPLARALVTCSNSTAPQGAMAAGGPTTLIRIQRLTGPLGDLRIATAAYATAAAILVVPTLAVAIPWLVELNRLLRA</sequence>
<keyword evidence="1 6" id="KW-0645">Protease</keyword>
<feature type="transmembrane region" description="Helical" evidence="7">
    <location>
        <begin position="292"/>
        <end position="317"/>
    </location>
</feature>
<organism evidence="9 10">
    <name type="scientific">Nocardia cerradoensis</name>
    <dbReference type="NCBI Taxonomy" id="85688"/>
    <lineage>
        <taxon>Bacteria</taxon>
        <taxon>Bacillati</taxon>
        <taxon>Actinomycetota</taxon>
        <taxon>Actinomycetes</taxon>
        <taxon>Mycobacteriales</taxon>
        <taxon>Nocardiaceae</taxon>
        <taxon>Nocardia</taxon>
    </lineage>
</organism>
<evidence type="ECO:0000256" key="3">
    <source>
        <dbReference type="ARBA" id="ARBA00022801"/>
    </source>
</evidence>
<comment type="similarity">
    <text evidence="6">Belongs to the peptidase M48 family.</text>
</comment>
<dbReference type="PANTHER" id="PTHR34978">
    <property type="entry name" value="POSSIBLE SENSOR-TRANSDUCER PROTEIN BLAR"/>
    <property type="match status" value="1"/>
</dbReference>
<proteinExistence type="inferred from homology"/>
<comment type="caution">
    <text evidence="9">The sequence shown here is derived from an EMBL/GenBank/DDBJ whole genome shotgun (WGS) entry which is preliminary data.</text>
</comment>
<evidence type="ECO:0000313" key="10">
    <source>
        <dbReference type="Proteomes" id="UP000215506"/>
    </source>
</evidence>